<organism evidence="3 4">
    <name type="scientific">Malus baccata</name>
    <name type="common">Siberian crab apple</name>
    <name type="synonym">Pyrus baccata</name>
    <dbReference type="NCBI Taxonomy" id="106549"/>
    <lineage>
        <taxon>Eukaryota</taxon>
        <taxon>Viridiplantae</taxon>
        <taxon>Streptophyta</taxon>
        <taxon>Embryophyta</taxon>
        <taxon>Tracheophyta</taxon>
        <taxon>Spermatophyta</taxon>
        <taxon>Magnoliopsida</taxon>
        <taxon>eudicotyledons</taxon>
        <taxon>Gunneridae</taxon>
        <taxon>Pentapetalae</taxon>
        <taxon>rosids</taxon>
        <taxon>fabids</taxon>
        <taxon>Rosales</taxon>
        <taxon>Rosaceae</taxon>
        <taxon>Amygdaloideae</taxon>
        <taxon>Maleae</taxon>
        <taxon>Malus</taxon>
    </lineage>
</organism>
<comment type="caution">
    <text evidence="3">The sequence shown here is derived from an EMBL/GenBank/DDBJ whole genome shotgun (WGS) entry which is preliminary data.</text>
</comment>
<accession>A0A540NEZ8</accession>
<dbReference type="InterPro" id="IPR029071">
    <property type="entry name" value="Ubiquitin-like_domsf"/>
</dbReference>
<proteinExistence type="predicted"/>
<reference evidence="3 4" key="1">
    <citation type="journal article" date="2019" name="G3 (Bethesda)">
        <title>Sequencing of a Wild Apple (Malus baccata) Genome Unravels the Differences Between Cultivated and Wild Apple Species Regarding Disease Resistance and Cold Tolerance.</title>
        <authorList>
            <person name="Chen X."/>
        </authorList>
    </citation>
    <scope>NUCLEOTIDE SEQUENCE [LARGE SCALE GENOMIC DNA]</scope>
    <source>
        <strain evidence="4">cv. Shandingzi</strain>
        <tissue evidence="3">Leaves</tissue>
    </source>
</reference>
<evidence type="ECO:0000313" key="3">
    <source>
        <dbReference type="EMBL" id="TQE09615.1"/>
    </source>
</evidence>
<keyword evidence="4" id="KW-1185">Reference proteome</keyword>
<dbReference type="AlphaFoldDB" id="A0A540NEZ8"/>
<protein>
    <recommendedName>
        <fullName evidence="2">Ubiquitin-like domain-containing protein</fullName>
    </recommendedName>
</protein>
<dbReference type="EMBL" id="VIEB01000055">
    <property type="protein sequence ID" value="TQE09615.1"/>
    <property type="molecule type" value="Genomic_DNA"/>
</dbReference>
<dbReference type="CDD" id="cd17039">
    <property type="entry name" value="Ubl_ubiquitin_like"/>
    <property type="match status" value="2"/>
</dbReference>
<keyword evidence="1" id="KW-1017">Isopeptide bond</keyword>
<feature type="domain" description="Ubiquitin-like" evidence="2">
    <location>
        <begin position="2"/>
        <end position="81"/>
    </location>
</feature>
<evidence type="ECO:0000313" key="4">
    <source>
        <dbReference type="Proteomes" id="UP000315295"/>
    </source>
</evidence>
<evidence type="ECO:0000259" key="2">
    <source>
        <dbReference type="PROSITE" id="PS50053"/>
    </source>
</evidence>
<gene>
    <name evidence="3" type="ORF">C1H46_004834</name>
</gene>
<dbReference type="Proteomes" id="UP000315295">
    <property type="component" value="Unassembled WGS sequence"/>
</dbReference>
<dbReference type="Gene3D" id="3.10.20.90">
    <property type="entry name" value="Phosphatidylinositol 3-kinase Catalytic Subunit, Chain A, domain 1"/>
    <property type="match status" value="2"/>
</dbReference>
<dbReference type="InterPro" id="IPR050158">
    <property type="entry name" value="Ubiquitin_ubiquitin-like"/>
</dbReference>
<dbReference type="SUPFAM" id="SSF54236">
    <property type="entry name" value="Ubiquitin-like"/>
    <property type="match status" value="2"/>
</dbReference>
<name>A0A540NEZ8_MALBA</name>
<evidence type="ECO:0000256" key="1">
    <source>
        <dbReference type="ARBA" id="ARBA00022499"/>
    </source>
</evidence>
<dbReference type="STRING" id="106549.A0A540NEZ8"/>
<dbReference type="InterPro" id="IPR000626">
    <property type="entry name" value="Ubiquitin-like_dom"/>
</dbReference>
<dbReference type="PANTHER" id="PTHR10666">
    <property type="entry name" value="UBIQUITIN"/>
    <property type="match status" value="1"/>
</dbReference>
<dbReference type="PROSITE" id="PS50053">
    <property type="entry name" value="UBIQUITIN_2"/>
    <property type="match status" value="2"/>
</dbReference>
<dbReference type="GO" id="GO:0003729">
    <property type="term" value="F:mRNA binding"/>
    <property type="evidence" value="ECO:0007669"/>
    <property type="project" value="UniProtKB-ARBA"/>
</dbReference>
<dbReference type="SMART" id="SM00213">
    <property type="entry name" value="UBQ"/>
    <property type="match status" value="2"/>
</dbReference>
<dbReference type="Pfam" id="PF00240">
    <property type="entry name" value="ubiquitin"/>
    <property type="match status" value="2"/>
</dbReference>
<feature type="domain" description="Ubiquitin-like" evidence="2">
    <location>
        <begin position="82"/>
        <end position="138"/>
    </location>
</feature>
<sequence>MLEVICQTTIGQSPIEIEAKVHDTIRNIKSMIQAKKKMIPSNHFTLFFGGQLLEERGGQHTGLVSIKDKSTLQVILAPKDNLSISVKAPSGQTIKLKVKALFTVSDVKNIVGNITGISMIIVRNLIYAGKKLEDHKTLVLNILRI</sequence>